<organism evidence="4 5">
    <name type="scientific">Rotaria sordida</name>
    <dbReference type="NCBI Taxonomy" id="392033"/>
    <lineage>
        <taxon>Eukaryota</taxon>
        <taxon>Metazoa</taxon>
        <taxon>Spiralia</taxon>
        <taxon>Gnathifera</taxon>
        <taxon>Rotifera</taxon>
        <taxon>Eurotatoria</taxon>
        <taxon>Bdelloidea</taxon>
        <taxon>Philodinida</taxon>
        <taxon>Philodinidae</taxon>
        <taxon>Rotaria</taxon>
    </lineage>
</organism>
<name>A0A815E7M3_9BILA</name>
<dbReference type="Proteomes" id="UP000663870">
    <property type="component" value="Unassembled WGS sequence"/>
</dbReference>
<keyword evidence="1" id="KW-0732">Signal</keyword>
<evidence type="ECO:0000313" key="4">
    <source>
        <dbReference type="EMBL" id="CAF1307712.1"/>
    </source>
</evidence>
<evidence type="ECO:0000256" key="1">
    <source>
        <dbReference type="SAM" id="SignalP"/>
    </source>
</evidence>
<evidence type="ECO:0000313" key="3">
    <source>
        <dbReference type="EMBL" id="CAF1050845.1"/>
    </source>
</evidence>
<accession>A0A815E7M3</accession>
<dbReference type="Proteomes" id="UP000663854">
    <property type="component" value="Unassembled WGS sequence"/>
</dbReference>
<evidence type="ECO:0000313" key="2">
    <source>
        <dbReference type="EMBL" id="CAF0862289.1"/>
    </source>
</evidence>
<dbReference type="AlphaFoldDB" id="A0A815E7M3"/>
<dbReference type="EMBL" id="CAJNOL010001186">
    <property type="protein sequence ID" value="CAF1307712.1"/>
    <property type="molecule type" value="Genomic_DNA"/>
</dbReference>
<reference evidence="4" key="1">
    <citation type="submission" date="2021-02" db="EMBL/GenBank/DDBJ databases">
        <authorList>
            <person name="Nowell W R."/>
        </authorList>
    </citation>
    <scope>NUCLEOTIDE SEQUENCE</scope>
</reference>
<dbReference type="EMBL" id="CAJNOU010000626">
    <property type="protein sequence ID" value="CAF1050845.1"/>
    <property type="molecule type" value="Genomic_DNA"/>
</dbReference>
<keyword evidence="5" id="KW-1185">Reference proteome</keyword>
<feature type="chain" id="PRO_5035686469" evidence="1">
    <location>
        <begin position="19"/>
        <end position="111"/>
    </location>
</feature>
<proteinExistence type="predicted"/>
<protein>
    <submittedName>
        <fullName evidence="4">Uncharacterized protein</fullName>
    </submittedName>
</protein>
<gene>
    <name evidence="4" type="ORF">JXQ802_LOCUS29844</name>
    <name evidence="2" type="ORF">PYM288_LOCUS7620</name>
    <name evidence="3" type="ORF">SEV965_LOCUS13330</name>
</gene>
<sequence>MTMQRFIILCFLICFINGNPINKNLKSHKTRQQQSINPMNWKPANILFKRSYLNENQQNEIDARMKRSESLPELRPVEGPINIEQLPAMLAARNVKRYPYSQEVDPAVIGR</sequence>
<dbReference type="EMBL" id="CAJNOH010000094">
    <property type="protein sequence ID" value="CAF0862289.1"/>
    <property type="molecule type" value="Genomic_DNA"/>
</dbReference>
<dbReference type="Proteomes" id="UP000663889">
    <property type="component" value="Unassembled WGS sequence"/>
</dbReference>
<feature type="signal peptide" evidence="1">
    <location>
        <begin position="1"/>
        <end position="18"/>
    </location>
</feature>
<comment type="caution">
    <text evidence="4">The sequence shown here is derived from an EMBL/GenBank/DDBJ whole genome shotgun (WGS) entry which is preliminary data.</text>
</comment>
<evidence type="ECO:0000313" key="5">
    <source>
        <dbReference type="Proteomes" id="UP000663870"/>
    </source>
</evidence>